<dbReference type="PROSITE" id="PS51257">
    <property type="entry name" value="PROKAR_LIPOPROTEIN"/>
    <property type="match status" value="1"/>
</dbReference>
<feature type="domain" description="Solute-binding protein family 3/N-terminal" evidence="3">
    <location>
        <begin position="37"/>
        <end position="263"/>
    </location>
</feature>
<dbReference type="InterPro" id="IPR001638">
    <property type="entry name" value="Solute-binding_3/MltF_N"/>
</dbReference>
<comment type="caution">
    <text evidence="4">The sequence shown here is derived from an EMBL/GenBank/DDBJ whole genome shotgun (WGS) entry which is preliminary data.</text>
</comment>
<dbReference type="SMART" id="SM00062">
    <property type="entry name" value="PBPb"/>
    <property type="match status" value="1"/>
</dbReference>
<sequence>MKKAIALAAIGLALVSAAGCSGGKEENKLETIKEKGVLVMATSPDFAPMEFQDVSSGETKYLGSEIELGKYIAEQMGVELQLEAMDFSAVEAAISTGKVDIAISGFAKTPDREENMGLSHYYKAESSDGKDQGLLVLKDKADQFKTAEDFSGKKVAAQNGALQQNLVTEQLPDAEMEVITSINDGIMMLTTGKVDAVAVADSVGEAYVENYPELAMSDFYFEYESQGNVVAVTKGQDELLAEVNRIIDEVNEKGLYKQWWDEAVEQANALGLTQQ</sequence>
<dbReference type="SUPFAM" id="SSF53850">
    <property type="entry name" value="Periplasmic binding protein-like II"/>
    <property type="match status" value="1"/>
</dbReference>
<dbReference type="Pfam" id="PF00497">
    <property type="entry name" value="SBP_bac_3"/>
    <property type="match status" value="1"/>
</dbReference>
<dbReference type="EMBL" id="DWWL01000049">
    <property type="protein sequence ID" value="HJC47952.1"/>
    <property type="molecule type" value="Genomic_DNA"/>
</dbReference>
<feature type="chain" id="PRO_5039389218" evidence="2">
    <location>
        <begin position="19"/>
        <end position="275"/>
    </location>
</feature>
<dbReference type="Proteomes" id="UP000823883">
    <property type="component" value="Unassembled WGS sequence"/>
</dbReference>
<accession>A0A9D2T641</accession>
<dbReference type="Gene3D" id="3.40.190.10">
    <property type="entry name" value="Periplasmic binding protein-like II"/>
    <property type="match status" value="2"/>
</dbReference>
<reference evidence="4" key="1">
    <citation type="journal article" date="2021" name="PeerJ">
        <title>Extensive microbial diversity within the chicken gut microbiome revealed by metagenomics and culture.</title>
        <authorList>
            <person name="Gilroy R."/>
            <person name="Ravi A."/>
            <person name="Getino M."/>
            <person name="Pursley I."/>
            <person name="Horton D.L."/>
            <person name="Alikhan N.F."/>
            <person name="Baker D."/>
            <person name="Gharbi K."/>
            <person name="Hall N."/>
            <person name="Watson M."/>
            <person name="Adriaenssens E.M."/>
            <person name="Foster-Nyarko E."/>
            <person name="Jarju S."/>
            <person name="Secka A."/>
            <person name="Antonio M."/>
            <person name="Oren A."/>
            <person name="Chaudhuri R.R."/>
            <person name="La Ragione R."/>
            <person name="Hildebrand F."/>
            <person name="Pallen M.J."/>
        </authorList>
    </citation>
    <scope>NUCLEOTIDE SEQUENCE</scope>
    <source>
        <strain evidence="4">CHK183-5548</strain>
    </source>
</reference>
<evidence type="ECO:0000256" key="1">
    <source>
        <dbReference type="ARBA" id="ARBA00022729"/>
    </source>
</evidence>
<dbReference type="PANTHER" id="PTHR35936:SF17">
    <property type="entry name" value="ARGININE-BINDING EXTRACELLULAR PROTEIN ARTP"/>
    <property type="match status" value="1"/>
</dbReference>
<dbReference type="AlphaFoldDB" id="A0A9D2T641"/>
<evidence type="ECO:0000313" key="4">
    <source>
        <dbReference type="EMBL" id="HJC47952.1"/>
    </source>
</evidence>
<name>A0A9D2T641_9FIRM</name>
<evidence type="ECO:0000259" key="3">
    <source>
        <dbReference type="SMART" id="SM00062"/>
    </source>
</evidence>
<dbReference type="PANTHER" id="PTHR35936">
    <property type="entry name" value="MEMBRANE-BOUND LYTIC MUREIN TRANSGLYCOSYLASE F"/>
    <property type="match status" value="1"/>
</dbReference>
<gene>
    <name evidence="4" type="ORF">IAA04_07860</name>
</gene>
<reference evidence="4" key="2">
    <citation type="submission" date="2021-04" db="EMBL/GenBank/DDBJ databases">
        <authorList>
            <person name="Gilroy R."/>
        </authorList>
    </citation>
    <scope>NUCLEOTIDE SEQUENCE</scope>
    <source>
        <strain evidence="4">CHK183-5548</strain>
    </source>
</reference>
<evidence type="ECO:0000313" key="5">
    <source>
        <dbReference type="Proteomes" id="UP000823883"/>
    </source>
</evidence>
<proteinExistence type="predicted"/>
<evidence type="ECO:0000256" key="2">
    <source>
        <dbReference type="SAM" id="SignalP"/>
    </source>
</evidence>
<protein>
    <submittedName>
        <fullName evidence="4">Transporter substrate-binding domain-containing protein</fullName>
    </submittedName>
</protein>
<keyword evidence="1 2" id="KW-0732">Signal</keyword>
<feature type="signal peptide" evidence="2">
    <location>
        <begin position="1"/>
        <end position="18"/>
    </location>
</feature>
<organism evidence="4 5">
    <name type="scientific">Candidatus Lachnoclostridium pullistercoris</name>
    <dbReference type="NCBI Taxonomy" id="2838632"/>
    <lineage>
        <taxon>Bacteria</taxon>
        <taxon>Bacillati</taxon>
        <taxon>Bacillota</taxon>
        <taxon>Clostridia</taxon>
        <taxon>Lachnospirales</taxon>
        <taxon>Lachnospiraceae</taxon>
    </lineage>
</organism>